<proteinExistence type="predicted"/>
<dbReference type="Proteomes" id="UP000054559">
    <property type="component" value="Unassembled WGS sequence"/>
</dbReference>
<sequence>MPLARGFYASSALAVQSHDSSRLQVLTYPRKSSLLYHGFETTMRKTGSSTRVKTAKKLSQHFFHTIALLTSKRLMTNPDVTGELIPSRAFLGKEEKAAPQLVVLAQRASISTGEPHGSGKLDIPWIARTSDLT</sequence>
<name>A0A0J8R451_COCIT</name>
<accession>A0A0J8R451</accession>
<evidence type="ECO:0000313" key="2">
    <source>
        <dbReference type="Proteomes" id="UP000054559"/>
    </source>
</evidence>
<reference evidence="2" key="1">
    <citation type="journal article" date="2010" name="Genome Res.">
        <title>Population genomic sequencing of Coccidioides fungi reveals recent hybridization and transposon control.</title>
        <authorList>
            <person name="Neafsey D.E."/>
            <person name="Barker B.M."/>
            <person name="Sharpton T.J."/>
            <person name="Stajich J.E."/>
            <person name="Park D.J."/>
            <person name="Whiston E."/>
            <person name="Hung C.-Y."/>
            <person name="McMahan C."/>
            <person name="White J."/>
            <person name="Sykes S."/>
            <person name="Heiman D."/>
            <person name="Young S."/>
            <person name="Zeng Q."/>
            <person name="Abouelleil A."/>
            <person name="Aftuck L."/>
            <person name="Bessette D."/>
            <person name="Brown A."/>
            <person name="FitzGerald M."/>
            <person name="Lui A."/>
            <person name="Macdonald J.P."/>
            <person name="Priest M."/>
            <person name="Orbach M.J."/>
            <person name="Galgiani J.N."/>
            <person name="Kirkland T.N."/>
            <person name="Cole G.T."/>
            <person name="Birren B.W."/>
            <person name="Henn M.R."/>
            <person name="Taylor J.W."/>
            <person name="Rounsley S.D."/>
        </authorList>
    </citation>
    <scope>NUCLEOTIDE SEQUENCE [LARGE SCALE GENOMIC DNA]</scope>
    <source>
        <strain evidence="2">RMSCC 3703</strain>
    </source>
</reference>
<organism evidence="1 2">
    <name type="scientific">Coccidioides immitis RMSCC 3703</name>
    <dbReference type="NCBI Taxonomy" id="454286"/>
    <lineage>
        <taxon>Eukaryota</taxon>
        <taxon>Fungi</taxon>
        <taxon>Dikarya</taxon>
        <taxon>Ascomycota</taxon>
        <taxon>Pezizomycotina</taxon>
        <taxon>Eurotiomycetes</taxon>
        <taxon>Eurotiomycetidae</taxon>
        <taxon>Onygenales</taxon>
        <taxon>Onygenaceae</taxon>
        <taxon>Coccidioides</taxon>
    </lineage>
</organism>
<evidence type="ECO:0000313" key="1">
    <source>
        <dbReference type="EMBL" id="KMU79516.1"/>
    </source>
</evidence>
<dbReference type="AlphaFoldDB" id="A0A0J8R451"/>
<gene>
    <name evidence="1" type="ORF">CISG_01934</name>
</gene>
<dbReference type="EMBL" id="DS268123">
    <property type="protein sequence ID" value="KMU79516.1"/>
    <property type="molecule type" value="Genomic_DNA"/>
</dbReference>
<protein>
    <submittedName>
        <fullName evidence="1">Uncharacterized protein</fullName>
    </submittedName>
</protein>